<evidence type="ECO:0000313" key="2">
    <source>
        <dbReference type="Proteomes" id="UP000799436"/>
    </source>
</evidence>
<protein>
    <submittedName>
        <fullName evidence="1">Uncharacterized protein</fullName>
    </submittedName>
</protein>
<dbReference type="InterPro" id="IPR036770">
    <property type="entry name" value="Ankyrin_rpt-contain_sf"/>
</dbReference>
<sequence length="245" mass="27069">SPKDSEKARRALTHLLPTIVRLDMRDLLTSLRATPLAHGIPGDGMAVKAAAALPREQAEYYLELLFKPGWDVNTALSNTEPPVLSVALHDISLTRWLLENGADPNAPNAGCDIDYTPLSVAVNTSTIPIVELLLQHSQHSHNGHLVYHATQRADLDEAIKMIKLLHDYNKPIDDVLYQDLKSYRLRAPFPRGTPLCYACEDDKVHIALTLLELGADPDKPCLRYDQSVGPSPRQVAIDHGWTLGP</sequence>
<reference evidence="1" key="1">
    <citation type="journal article" date="2020" name="Stud. Mycol.">
        <title>101 Dothideomycetes genomes: a test case for predicting lifestyles and emergence of pathogens.</title>
        <authorList>
            <person name="Haridas S."/>
            <person name="Albert R."/>
            <person name="Binder M."/>
            <person name="Bloem J."/>
            <person name="Labutti K."/>
            <person name="Salamov A."/>
            <person name="Andreopoulos B."/>
            <person name="Baker S."/>
            <person name="Barry K."/>
            <person name="Bills G."/>
            <person name="Bluhm B."/>
            <person name="Cannon C."/>
            <person name="Castanera R."/>
            <person name="Culley D."/>
            <person name="Daum C."/>
            <person name="Ezra D."/>
            <person name="Gonzalez J."/>
            <person name="Henrissat B."/>
            <person name="Kuo A."/>
            <person name="Liang C."/>
            <person name="Lipzen A."/>
            <person name="Lutzoni F."/>
            <person name="Magnuson J."/>
            <person name="Mondo S."/>
            <person name="Nolan M."/>
            <person name="Ohm R."/>
            <person name="Pangilinan J."/>
            <person name="Park H.-J."/>
            <person name="Ramirez L."/>
            <person name="Alfaro M."/>
            <person name="Sun H."/>
            <person name="Tritt A."/>
            <person name="Yoshinaga Y."/>
            <person name="Zwiers L.-H."/>
            <person name="Turgeon B."/>
            <person name="Goodwin S."/>
            <person name="Spatafora J."/>
            <person name="Crous P."/>
            <person name="Grigoriev I."/>
        </authorList>
    </citation>
    <scope>NUCLEOTIDE SEQUENCE</scope>
    <source>
        <strain evidence="1">CBS 116005</strain>
    </source>
</reference>
<proteinExistence type="predicted"/>
<dbReference type="InterPro" id="IPR002110">
    <property type="entry name" value="Ankyrin_rpt"/>
</dbReference>
<dbReference type="SUPFAM" id="SSF48403">
    <property type="entry name" value="Ankyrin repeat"/>
    <property type="match status" value="1"/>
</dbReference>
<dbReference type="SMART" id="SM00248">
    <property type="entry name" value="ANK"/>
    <property type="match status" value="3"/>
</dbReference>
<gene>
    <name evidence="1" type="ORF">EJ03DRAFT_263737</name>
</gene>
<evidence type="ECO:0000313" key="1">
    <source>
        <dbReference type="EMBL" id="KAF2773950.1"/>
    </source>
</evidence>
<dbReference type="Gene3D" id="1.25.40.20">
    <property type="entry name" value="Ankyrin repeat-containing domain"/>
    <property type="match status" value="1"/>
</dbReference>
<accession>A0A6G1LMU7</accession>
<organism evidence="1 2">
    <name type="scientific">Teratosphaeria nubilosa</name>
    <dbReference type="NCBI Taxonomy" id="161662"/>
    <lineage>
        <taxon>Eukaryota</taxon>
        <taxon>Fungi</taxon>
        <taxon>Dikarya</taxon>
        <taxon>Ascomycota</taxon>
        <taxon>Pezizomycotina</taxon>
        <taxon>Dothideomycetes</taxon>
        <taxon>Dothideomycetidae</taxon>
        <taxon>Mycosphaerellales</taxon>
        <taxon>Teratosphaeriaceae</taxon>
        <taxon>Teratosphaeria</taxon>
    </lineage>
</organism>
<dbReference type="InterPro" id="IPR051616">
    <property type="entry name" value="Cul2-RING_E3_ligase_SR"/>
</dbReference>
<dbReference type="PANTHER" id="PTHR46224:SF64">
    <property type="entry name" value="IQ MOTIF AND ANKYRIN REPEAT DOMAIN-CONTAINING PROTEIN 1"/>
    <property type="match status" value="1"/>
</dbReference>
<dbReference type="EMBL" id="ML995809">
    <property type="protein sequence ID" value="KAF2773950.1"/>
    <property type="molecule type" value="Genomic_DNA"/>
</dbReference>
<dbReference type="OrthoDB" id="1722345at2759"/>
<dbReference type="AlphaFoldDB" id="A0A6G1LMU7"/>
<keyword evidence="2" id="KW-1185">Reference proteome</keyword>
<dbReference type="Proteomes" id="UP000799436">
    <property type="component" value="Unassembled WGS sequence"/>
</dbReference>
<name>A0A6G1LMU7_9PEZI</name>
<dbReference type="PANTHER" id="PTHR46224">
    <property type="entry name" value="ANKYRIN REPEAT FAMILY PROTEIN"/>
    <property type="match status" value="1"/>
</dbReference>
<feature type="non-terminal residue" evidence="1">
    <location>
        <position position="1"/>
    </location>
</feature>